<comment type="caution">
    <text evidence="1">The sequence shown here is derived from an EMBL/GenBank/DDBJ whole genome shotgun (WGS) entry which is preliminary data.</text>
</comment>
<evidence type="ECO:0000313" key="1">
    <source>
        <dbReference type="EMBL" id="TKY92377.1"/>
    </source>
</evidence>
<keyword evidence="1" id="KW-0808">Transferase</keyword>
<reference evidence="1" key="1">
    <citation type="submission" date="2018-09" db="EMBL/GenBank/DDBJ databases">
        <title>A genomic encyclopedia of anaerobic methanotrophic archaea.</title>
        <authorList>
            <person name="Skennerton C.T."/>
            <person name="Chadwick G.L."/>
            <person name="Laso-Perez R."/>
            <person name="Leu A.O."/>
            <person name="Speth D.R."/>
            <person name="Yu H."/>
            <person name="Morgan-Lang C."/>
            <person name="Hatzenpichler R."/>
            <person name="Goudeau D."/>
            <person name="Malmstrom R."/>
            <person name="Woyke T."/>
            <person name="Hallam S."/>
            <person name="Tyson G.W."/>
            <person name="Wegener G."/>
            <person name="Boetius A."/>
            <person name="Orphan V.J."/>
        </authorList>
    </citation>
    <scope>NUCLEOTIDE SEQUENCE</scope>
    <source>
        <strain evidence="1">CONS3730D10UFb2</strain>
    </source>
</reference>
<dbReference type="EMBL" id="QYBA01000033">
    <property type="protein sequence ID" value="TKY92377.1"/>
    <property type="molecule type" value="Genomic_DNA"/>
</dbReference>
<sequence length="341" mass="38967">MKALLIEKNQVEIIRKQLLESGHLDTGRKLIRRGDQLEVPVKDTAIPGLHQFTVIDQDPMEFYESEPGLRELMRSHLDEERLKRLPGGWQMIGRVIIISLDSVLYSVKTHIGNALLQMYPYCKSVYIDKGIRGDLRKPDRELIAQRDYVNSPQETVHIENECKFKLDVTRVMFSKGNLQERIRMGTLGSGEVVVDMFAGIGYFTIPMVVHSIPKKIIAIEINPESYYYLVENTRLNNGEDIVEPILGDCANNTPVCVADRVIMGYVKRTHHYLTNAVLALKPSGVLHYHETVPVHLTPERPIRRIRHAAEELGRGIEVLSWHRVKKYSPGVLHVVVDVRIL</sequence>
<name>A0AC61SCT1_9EURY</name>
<protein>
    <submittedName>
        <fullName evidence="1">Class I SAM-dependent methyltransferase family protein</fullName>
    </submittedName>
</protein>
<proteinExistence type="predicted"/>
<accession>A0AC61SCT1</accession>
<evidence type="ECO:0000313" key="2">
    <source>
        <dbReference type="Proteomes" id="UP000315423"/>
    </source>
</evidence>
<dbReference type="Proteomes" id="UP000315423">
    <property type="component" value="Unassembled WGS sequence"/>
</dbReference>
<organism evidence="1 2">
    <name type="scientific">Candidatus Methanomarinus sp</name>
    <dbReference type="NCBI Taxonomy" id="3386244"/>
    <lineage>
        <taxon>Archaea</taxon>
        <taxon>Methanobacteriati</taxon>
        <taxon>Methanobacteriota</taxon>
        <taxon>Stenosarchaea group</taxon>
        <taxon>Methanomicrobia</taxon>
        <taxon>Methanosarcinales</taxon>
        <taxon>ANME-2 cluster</taxon>
        <taxon>Candidatus Methanocomedenaceae</taxon>
        <taxon>Candidatus Methanomarinus</taxon>
    </lineage>
</organism>
<keyword evidence="1" id="KW-0489">Methyltransferase</keyword>
<gene>
    <name evidence="1" type="ORF">C5S46_00970</name>
</gene>